<keyword evidence="1" id="KW-0732">Signal</keyword>
<name>A0A0A9W986_LYGHE</name>
<feature type="signal peptide" evidence="1">
    <location>
        <begin position="1"/>
        <end position="22"/>
    </location>
</feature>
<dbReference type="PROSITE" id="PS51257">
    <property type="entry name" value="PROKAR_LIPOPROTEIN"/>
    <property type="match status" value="1"/>
</dbReference>
<protein>
    <submittedName>
        <fullName evidence="2">Ankyrin repeat and KH domain-containing protein 1</fullName>
    </submittedName>
</protein>
<reference evidence="3" key="3">
    <citation type="submission" date="2014-09" db="EMBL/GenBank/DDBJ databases">
        <authorList>
            <person name="Magalhaes I.L.F."/>
            <person name="Oliveira U."/>
            <person name="Santos F.R."/>
            <person name="Vidigal T.H.D.A."/>
            <person name="Brescovit A.D."/>
            <person name="Santos A.J."/>
        </authorList>
    </citation>
    <scope>NUCLEOTIDE SEQUENCE</scope>
</reference>
<evidence type="ECO:0000313" key="2">
    <source>
        <dbReference type="EMBL" id="JAG01415.1"/>
    </source>
</evidence>
<dbReference type="AlphaFoldDB" id="A0A0A9W986"/>
<evidence type="ECO:0000256" key="1">
    <source>
        <dbReference type="SAM" id="SignalP"/>
    </source>
</evidence>
<reference evidence="4" key="4">
    <citation type="journal article" date="2016" name="Gigascience">
        <title>De novo construction of an expanded transcriptome assembly for the western tarnished plant bug, Lygus hesperus.</title>
        <authorList>
            <person name="Tassone E.E."/>
            <person name="Geib S.M."/>
            <person name="Hall B."/>
            <person name="Fabrick J.A."/>
            <person name="Brent C.S."/>
            <person name="Hull J.J."/>
        </authorList>
    </citation>
    <scope>NUCLEOTIDE SEQUENCE</scope>
</reference>
<reference evidence="2" key="2">
    <citation type="submission" date="2014-07" db="EMBL/GenBank/DDBJ databases">
        <authorList>
            <person name="Hull J."/>
        </authorList>
    </citation>
    <scope>NUCLEOTIDE SEQUENCE</scope>
</reference>
<feature type="chain" id="PRO_5015033657" evidence="1">
    <location>
        <begin position="23"/>
        <end position="158"/>
    </location>
</feature>
<evidence type="ECO:0000313" key="4">
    <source>
        <dbReference type="EMBL" id="JAQ07911.1"/>
    </source>
</evidence>
<proteinExistence type="predicted"/>
<dbReference type="EMBL" id="GBRD01009441">
    <property type="protein sequence ID" value="JAG56383.1"/>
    <property type="molecule type" value="Transcribed_RNA"/>
</dbReference>
<sequence length="158" mass="17347">MRTCDILSIAVTLAFLASCALGERLSKDEIEDLKRRLAVVREETVREARKIAEVRKVEAQGVGPEFAACVSGATSELESGVVLELESRIGVLERELEQEGELEREELRRKVELATVGAGVAVERRTTAFIKTVFACTRRQLEASQTTSQPADGQEDSP</sequence>
<evidence type="ECO:0000313" key="3">
    <source>
        <dbReference type="EMBL" id="JAG56383.1"/>
    </source>
</evidence>
<dbReference type="EMBL" id="GDHC01010718">
    <property type="protein sequence ID" value="JAQ07911.1"/>
    <property type="molecule type" value="Transcribed_RNA"/>
</dbReference>
<accession>A0A0A9W986</accession>
<dbReference type="EMBL" id="GBHO01042189">
    <property type="protein sequence ID" value="JAG01415.1"/>
    <property type="molecule type" value="Transcribed_RNA"/>
</dbReference>
<reference evidence="2" key="1">
    <citation type="journal article" date="2014" name="PLoS ONE">
        <title>Transcriptome-Based Identification of ABC Transporters in the Western Tarnished Plant Bug Lygus hesperus.</title>
        <authorList>
            <person name="Hull J.J."/>
            <person name="Chaney K."/>
            <person name="Geib S.M."/>
            <person name="Fabrick J.A."/>
            <person name="Brent C.S."/>
            <person name="Walsh D."/>
            <person name="Lavine L.C."/>
        </authorList>
    </citation>
    <scope>NUCLEOTIDE SEQUENCE</scope>
</reference>
<organism evidence="2">
    <name type="scientific">Lygus hesperus</name>
    <name type="common">Western plant bug</name>
    <dbReference type="NCBI Taxonomy" id="30085"/>
    <lineage>
        <taxon>Eukaryota</taxon>
        <taxon>Metazoa</taxon>
        <taxon>Ecdysozoa</taxon>
        <taxon>Arthropoda</taxon>
        <taxon>Hexapoda</taxon>
        <taxon>Insecta</taxon>
        <taxon>Pterygota</taxon>
        <taxon>Neoptera</taxon>
        <taxon>Paraneoptera</taxon>
        <taxon>Hemiptera</taxon>
        <taxon>Heteroptera</taxon>
        <taxon>Panheteroptera</taxon>
        <taxon>Cimicomorpha</taxon>
        <taxon>Miridae</taxon>
        <taxon>Mirini</taxon>
        <taxon>Lygus</taxon>
    </lineage>
</organism>
<gene>
    <name evidence="2" type="primary">ANKHD1_6</name>
    <name evidence="2" type="ORF">CM83_38178</name>
    <name evidence="4" type="ORF">g.42046</name>
</gene>